<sequence length="89" mass="10085">MQIGGLAAGHCLDLSGHRAPTVSTHAFCAVQRLRHLEYFHDHVRIEHSAFDGLPVLRDSALWPDPDRPGLGLEVRWSDLEQYRAYAQRP</sequence>
<proteinExistence type="predicted"/>
<evidence type="ECO:0000313" key="3">
    <source>
        <dbReference type="Proteomes" id="UP000242415"/>
    </source>
</evidence>
<dbReference type="Gene3D" id="3.20.20.120">
    <property type="entry name" value="Enolase-like C-terminal domain"/>
    <property type="match status" value="1"/>
</dbReference>
<dbReference type="InterPro" id="IPR029065">
    <property type="entry name" value="Enolase_C-like"/>
</dbReference>
<dbReference type="RefSeq" id="WP_217634891.1">
    <property type="nucleotide sequence ID" value="NZ_FNPH01000007.1"/>
</dbReference>
<evidence type="ECO:0000313" key="2">
    <source>
        <dbReference type="EMBL" id="SDZ20727.1"/>
    </source>
</evidence>
<dbReference type="EMBL" id="FNPH01000007">
    <property type="protein sequence ID" value="SDZ20727.1"/>
    <property type="molecule type" value="Genomic_DNA"/>
</dbReference>
<dbReference type="STRING" id="405436.SAMN05444365_10762"/>
<dbReference type="SUPFAM" id="SSF51604">
    <property type="entry name" value="Enolase C-terminal domain-like"/>
    <property type="match status" value="1"/>
</dbReference>
<gene>
    <name evidence="2" type="ORF">SAMN05444365_10762</name>
</gene>
<organism evidence="2 3">
    <name type="scientific">Micromonospora pattaloongensis</name>
    <dbReference type="NCBI Taxonomy" id="405436"/>
    <lineage>
        <taxon>Bacteria</taxon>
        <taxon>Bacillati</taxon>
        <taxon>Actinomycetota</taxon>
        <taxon>Actinomycetes</taxon>
        <taxon>Micromonosporales</taxon>
        <taxon>Micromonosporaceae</taxon>
        <taxon>Micromonospora</taxon>
    </lineage>
</organism>
<keyword evidence="3" id="KW-1185">Reference proteome</keyword>
<feature type="domain" description="Enolase C-terminal" evidence="1">
    <location>
        <begin position="2"/>
        <end position="76"/>
    </location>
</feature>
<evidence type="ECO:0000259" key="1">
    <source>
        <dbReference type="Pfam" id="PF13378"/>
    </source>
</evidence>
<reference evidence="3" key="1">
    <citation type="submission" date="2016-10" db="EMBL/GenBank/DDBJ databases">
        <authorList>
            <person name="Varghese N."/>
            <person name="Submissions S."/>
        </authorList>
    </citation>
    <scope>NUCLEOTIDE SEQUENCE [LARGE SCALE GENOMIC DNA]</scope>
    <source>
        <strain evidence="3">DSM 45245</strain>
    </source>
</reference>
<dbReference type="InterPro" id="IPR036849">
    <property type="entry name" value="Enolase-like_C_sf"/>
</dbReference>
<protein>
    <submittedName>
        <fullName evidence="2">Enolase C-terminal domain-like</fullName>
    </submittedName>
</protein>
<dbReference type="Pfam" id="PF13378">
    <property type="entry name" value="MR_MLE_C"/>
    <property type="match status" value="1"/>
</dbReference>
<accession>A0A1H3R4V9</accession>
<dbReference type="AlphaFoldDB" id="A0A1H3R4V9"/>
<dbReference type="Proteomes" id="UP000242415">
    <property type="component" value="Unassembled WGS sequence"/>
</dbReference>
<name>A0A1H3R4V9_9ACTN</name>